<dbReference type="PROSITE" id="PS50178">
    <property type="entry name" value="ZF_FYVE"/>
    <property type="match status" value="1"/>
</dbReference>
<dbReference type="SMART" id="SM00233">
    <property type="entry name" value="PH"/>
    <property type="match status" value="1"/>
</dbReference>
<evidence type="ECO:0000259" key="7">
    <source>
        <dbReference type="PROSITE" id="PS50178"/>
    </source>
</evidence>
<dbReference type="RefSeq" id="XP_020480649.1">
    <property type="nucleotide sequence ID" value="XM_020624993.1"/>
</dbReference>
<dbReference type="SUPFAM" id="SSF57903">
    <property type="entry name" value="FYVE/PHD zinc finger"/>
    <property type="match status" value="1"/>
</dbReference>
<organism evidence="8 9">
    <name type="scientific">Monopterus albus</name>
    <name type="common">Swamp eel</name>
    <dbReference type="NCBI Taxonomy" id="43700"/>
    <lineage>
        <taxon>Eukaryota</taxon>
        <taxon>Metazoa</taxon>
        <taxon>Chordata</taxon>
        <taxon>Craniata</taxon>
        <taxon>Vertebrata</taxon>
        <taxon>Euteleostomi</taxon>
        <taxon>Actinopterygii</taxon>
        <taxon>Neopterygii</taxon>
        <taxon>Teleostei</taxon>
        <taxon>Neoteleostei</taxon>
        <taxon>Acanthomorphata</taxon>
        <taxon>Anabantaria</taxon>
        <taxon>Synbranchiformes</taxon>
        <taxon>Synbranchidae</taxon>
        <taxon>Monopterus</taxon>
    </lineage>
</organism>
<dbReference type="AlphaFoldDB" id="A0A3Q3IIH9"/>
<dbReference type="Proteomes" id="UP000261600">
    <property type="component" value="Unplaced"/>
</dbReference>
<name>A0A3Q3IIH9_MONAL</name>
<keyword evidence="3" id="KW-0862">Zinc</keyword>
<dbReference type="GO" id="GO:0008270">
    <property type="term" value="F:zinc ion binding"/>
    <property type="evidence" value="ECO:0007669"/>
    <property type="project" value="UniProtKB-KW"/>
</dbReference>
<keyword evidence="9" id="KW-1185">Reference proteome</keyword>
<dbReference type="Gene3D" id="3.30.40.10">
    <property type="entry name" value="Zinc/RING finger domain, C3HC4 (zinc finger)"/>
    <property type="match status" value="1"/>
</dbReference>
<evidence type="ECO:0000313" key="8">
    <source>
        <dbReference type="Ensembl" id="ENSMALP00000003194.1"/>
    </source>
</evidence>
<dbReference type="SMART" id="SM00064">
    <property type="entry name" value="FYVE"/>
    <property type="match status" value="1"/>
</dbReference>
<keyword evidence="2 4" id="KW-0863">Zinc-finger</keyword>
<dbReference type="InterPro" id="IPR013083">
    <property type="entry name" value="Znf_RING/FYVE/PHD"/>
</dbReference>
<dbReference type="InterPro" id="IPR011011">
    <property type="entry name" value="Znf_FYVE_PHD"/>
</dbReference>
<dbReference type="Pfam" id="PF01363">
    <property type="entry name" value="FYVE"/>
    <property type="match status" value="1"/>
</dbReference>
<feature type="domain" description="FYVE-type" evidence="7">
    <location>
        <begin position="150"/>
        <end position="210"/>
    </location>
</feature>
<evidence type="ECO:0000256" key="5">
    <source>
        <dbReference type="SAM" id="MobiDB-lite"/>
    </source>
</evidence>
<evidence type="ECO:0000256" key="2">
    <source>
        <dbReference type="ARBA" id="ARBA00022771"/>
    </source>
</evidence>
<dbReference type="Gene3D" id="2.30.29.30">
    <property type="entry name" value="Pleckstrin-homology domain (PH domain)/Phosphotyrosine-binding domain (PTB)"/>
    <property type="match status" value="1"/>
</dbReference>
<proteinExistence type="predicted"/>
<feature type="compositionally biased region" description="Acidic residues" evidence="5">
    <location>
        <begin position="222"/>
        <end position="234"/>
    </location>
</feature>
<dbReference type="Ensembl" id="ENSMALT00000003280.1">
    <property type="protein sequence ID" value="ENSMALP00000003194.1"/>
    <property type="gene ID" value="ENSMALG00000002358.1"/>
</dbReference>
<dbReference type="InterPro" id="IPR001849">
    <property type="entry name" value="PH_domain"/>
</dbReference>
<dbReference type="GeneID" id="109974668"/>
<accession>A0A3Q3IIH9</accession>
<feature type="domain" description="PH" evidence="6">
    <location>
        <begin position="34"/>
        <end position="129"/>
    </location>
</feature>
<evidence type="ECO:0000259" key="6">
    <source>
        <dbReference type="PROSITE" id="PS50003"/>
    </source>
</evidence>
<dbReference type="PANTHER" id="PTHR46280:SF2">
    <property type="entry name" value="PLECKSTRIN HOMOLOGY DOMAIN-CONTAINING FAMILY F MEMBER 1"/>
    <property type="match status" value="1"/>
</dbReference>
<feature type="region of interest" description="Disordered" evidence="5">
    <location>
        <begin position="212"/>
        <end position="235"/>
    </location>
</feature>
<dbReference type="GO" id="GO:0007032">
    <property type="term" value="P:endosome organization"/>
    <property type="evidence" value="ECO:0007669"/>
    <property type="project" value="TreeGrafter"/>
</dbReference>
<dbReference type="PROSITE" id="PS50003">
    <property type="entry name" value="PH_DOMAIN"/>
    <property type="match status" value="1"/>
</dbReference>
<dbReference type="InterPro" id="IPR037871">
    <property type="entry name" value="PH_Phafin"/>
</dbReference>
<dbReference type="InterPro" id="IPR017455">
    <property type="entry name" value="Znf_FYVE-rel"/>
</dbReference>
<evidence type="ECO:0000256" key="3">
    <source>
        <dbReference type="ARBA" id="ARBA00022833"/>
    </source>
</evidence>
<protein>
    <recommendedName>
        <fullName evidence="10">Pleckstrin homology and FYVE domain containing 1</fullName>
    </recommendedName>
</protein>
<dbReference type="InterPro" id="IPR011993">
    <property type="entry name" value="PH-like_dom_sf"/>
</dbReference>
<dbReference type="SUPFAM" id="SSF50729">
    <property type="entry name" value="PH domain-like"/>
    <property type="match status" value="1"/>
</dbReference>
<dbReference type="GO" id="GO:0035091">
    <property type="term" value="F:phosphatidylinositol binding"/>
    <property type="evidence" value="ECO:0007669"/>
    <property type="project" value="TreeGrafter"/>
</dbReference>
<reference evidence="8" key="2">
    <citation type="submission" date="2025-09" db="UniProtKB">
        <authorList>
            <consortium name="Ensembl"/>
        </authorList>
    </citation>
    <scope>IDENTIFICATION</scope>
</reference>
<sequence length="260" mass="30395">MNQLTFERENRERIQAVENSFGPSGRPLSKLGRVLVGEGRLYKQGRKKRQPKAFFLFNDVLVYGSVILNGHWYKKQKIIPLEDIQLEDMEDGVLMNQWLIRTPRKSFLVSAPSYEEKQAWMNHIQECRSSWLQGSSCQPGSNFAVSWIPDQAAYKCMRCLDKFTTTRRRHHCRKCGFLVCNSCSKQREVIDHIHPTKQQRVCILCHVRSQGQSRDNTRNSSSEDDLATSSDEEEMMHIPSSWHTNTYAYPKPMHHRFNMI</sequence>
<dbReference type="OrthoDB" id="70570at2759"/>
<dbReference type="KEGG" id="malb:109974668"/>
<keyword evidence="1" id="KW-0479">Metal-binding</keyword>
<dbReference type="Pfam" id="PF00169">
    <property type="entry name" value="PH"/>
    <property type="match status" value="1"/>
</dbReference>
<evidence type="ECO:0000256" key="1">
    <source>
        <dbReference type="ARBA" id="ARBA00022723"/>
    </source>
</evidence>
<dbReference type="CDD" id="cd01218">
    <property type="entry name" value="PH_Phafin2-like"/>
    <property type="match status" value="1"/>
</dbReference>
<reference evidence="8" key="1">
    <citation type="submission" date="2025-08" db="UniProtKB">
        <authorList>
            <consortium name="Ensembl"/>
        </authorList>
    </citation>
    <scope>IDENTIFICATION</scope>
</reference>
<evidence type="ECO:0000313" key="9">
    <source>
        <dbReference type="Proteomes" id="UP000261600"/>
    </source>
</evidence>
<dbReference type="GO" id="GO:0008333">
    <property type="term" value="P:endosome to lysosome transport"/>
    <property type="evidence" value="ECO:0007669"/>
    <property type="project" value="TreeGrafter"/>
</dbReference>
<dbReference type="STRING" id="43700.ENSMALP00000003194"/>
<evidence type="ECO:0000256" key="4">
    <source>
        <dbReference type="PROSITE-ProRule" id="PRU00091"/>
    </source>
</evidence>
<dbReference type="InterPro" id="IPR051765">
    <property type="entry name" value="PH_domain-containing_F"/>
</dbReference>
<dbReference type="GO" id="GO:0005769">
    <property type="term" value="C:early endosome"/>
    <property type="evidence" value="ECO:0007669"/>
    <property type="project" value="TreeGrafter"/>
</dbReference>
<dbReference type="PANTHER" id="PTHR46280">
    <property type="entry name" value="PLECKSTRIN HOMOLOGY DOMAIN-CONTAINING FAMILY F MEMBER 2-RELATED"/>
    <property type="match status" value="1"/>
</dbReference>
<dbReference type="InterPro" id="IPR000306">
    <property type="entry name" value="Znf_FYVE"/>
</dbReference>
<evidence type="ECO:0008006" key="10">
    <source>
        <dbReference type="Google" id="ProtNLM"/>
    </source>
</evidence>